<dbReference type="PANTHER" id="PTHR47071:SF9">
    <property type="entry name" value="TRM32-LIKE PROTEIN (DUF3741)"/>
    <property type="match status" value="1"/>
</dbReference>
<feature type="compositionally biased region" description="Basic and acidic residues" evidence="1">
    <location>
        <begin position="341"/>
        <end position="356"/>
    </location>
</feature>
<dbReference type="Pfam" id="PF14309">
    <property type="entry name" value="DUF4378"/>
    <property type="match status" value="1"/>
</dbReference>
<feature type="compositionally biased region" description="Basic and acidic residues" evidence="1">
    <location>
        <begin position="220"/>
        <end position="229"/>
    </location>
</feature>
<feature type="region of interest" description="Disordered" evidence="1">
    <location>
        <begin position="220"/>
        <end position="251"/>
    </location>
</feature>
<dbReference type="InterPro" id="IPR044257">
    <property type="entry name" value="TRM32-like"/>
</dbReference>
<sequence>MSLSCKGTYDVIFHVYIPAELLNVYVRKSNLFAKEFNIIKMGKNMQHKDPPNMQLQTANSGGINKIFHALNRRHRWQNVRKTLPDKRKGSGKHIIDGETIEHVATTSQARQVQGNHKKNKSEIENSGTEAGPLTSKASKKFRIRSLISDEMIKRRKKTSPRRRSPSPTRSPSKRNDKTPTKVTQNNCESPSTMKKRKCNICAAMLTVSYLRQKAQAYEHQKSLENRDQNQQRTSTDMLRKSSNGRKKGLTKSFSFPILRGLTKRKDSEIEELKSNLRACKDKETTKEKFILPMNQWKDDTLFPKPMLTRPASFKSPSSRSQKENHQTTNQSKTLRQKIGRVMKENKESRDSRESRKKEKRRILMDAVFHKIPYGRRNSKDPKKVSPEKIKSNSTTSSTGSHRMAVVDNANLKKNASTGEAMSKYRKLLSQTSIREDKGHINDHKPRLCVAGDVSSGTNERKTLKNIHSLPAISPSDFTQNQEFPVKTEMETQQSIVNAIVDDQKSLDHYAFTAKLSVPTPAIQNLVKETKLIDKHGTVGKNSGLGLSTSDHQEKNDPQKEHSSAVETATKQTKLHEEDEVVDGNPGLSTSDHLEKINHQKESTAAIESEVKETKLVEKDEHVDEKLVMGLNSSDIHEKIDHKKETTAAEETELVDRDDDDVKENVGVSLNTSDHQEYIDNQMGSSAANESETNETSLIEKDKLDIEDNLDESLNSSVHEEKTDNLKEATKESPEIEVEQDKSFNEILGMFKTVEQNKLDEESEPTLQKLVIKGTTDDKDQGIDKDLEVGENTLDHDQENESSPLTSGPEVEELMQDSILESPSLIDIPQSPLEEFSDENQQYLFSIDDQPSTSDQPSIHNKRPNNEKPMGISAKSRVNDKMQRKGFLHLDLNSVKDNTEFQFVKEVMERSGFLDNEVLGEWYSSYQPIDPLLFEEVEATFLQTNNLEELDSMKDGEAAQKIINDHHLLLFDLINEALMEIHNKTCTFCPNPLIYGSKVRPMPVGYRVLEEVWDIVNMYLSWRQDLQPSLDDGVLSRDLQKGDGWMNLQADAEFVGIELEEMIADDLLDELVFDDLLM</sequence>
<reference evidence="3 4" key="1">
    <citation type="journal article" date="2017" name="Nat. Commun.">
        <title>Genome assembly with in vitro proximity ligation data and whole-genome triplication in lettuce.</title>
        <authorList>
            <person name="Reyes-Chin-Wo S."/>
            <person name="Wang Z."/>
            <person name="Yang X."/>
            <person name="Kozik A."/>
            <person name="Arikit S."/>
            <person name="Song C."/>
            <person name="Xia L."/>
            <person name="Froenicke L."/>
            <person name="Lavelle D.O."/>
            <person name="Truco M.J."/>
            <person name="Xia R."/>
            <person name="Zhu S."/>
            <person name="Xu C."/>
            <person name="Xu H."/>
            <person name="Xu X."/>
            <person name="Cox K."/>
            <person name="Korf I."/>
            <person name="Meyers B.C."/>
            <person name="Michelmore R.W."/>
        </authorList>
    </citation>
    <scope>NUCLEOTIDE SEQUENCE [LARGE SCALE GENOMIC DNA]</scope>
    <source>
        <strain evidence="4">cv. Salinas</strain>
        <tissue evidence="3">Seedlings</tissue>
    </source>
</reference>
<dbReference type="Proteomes" id="UP000235145">
    <property type="component" value="Unassembled WGS sequence"/>
</dbReference>
<evidence type="ECO:0000313" key="3">
    <source>
        <dbReference type="EMBL" id="KAJ0193913.1"/>
    </source>
</evidence>
<feature type="region of interest" description="Disordered" evidence="1">
    <location>
        <begin position="102"/>
        <end position="194"/>
    </location>
</feature>
<dbReference type="InterPro" id="IPR025486">
    <property type="entry name" value="DUF4378"/>
</dbReference>
<feature type="domain" description="DUF4378" evidence="2">
    <location>
        <begin position="899"/>
        <end position="1069"/>
    </location>
</feature>
<name>A0A9R1UW40_LACSA</name>
<evidence type="ECO:0000256" key="1">
    <source>
        <dbReference type="SAM" id="MobiDB-lite"/>
    </source>
</evidence>
<feature type="compositionally biased region" description="Basic and acidic residues" evidence="1">
    <location>
        <begin position="717"/>
        <end position="741"/>
    </location>
</feature>
<feature type="compositionally biased region" description="Polar residues" evidence="1">
    <location>
        <begin position="104"/>
        <end position="114"/>
    </location>
</feature>
<comment type="caution">
    <text evidence="3">The sequence shown here is derived from an EMBL/GenBank/DDBJ whole genome shotgun (WGS) entry which is preliminary data.</text>
</comment>
<gene>
    <name evidence="3" type="ORF">LSAT_V11C800433400</name>
</gene>
<dbReference type="GO" id="GO:0048235">
    <property type="term" value="P:pollen sperm cell differentiation"/>
    <property type="evidence" value="ECO:0000318"/>
    <property type="project" value="GO_Central"/>
</dbReference>
<feature type="compositionally biased region" description="Basic and acidic residues" evidence="1">
    <location>
        <begin position="550"/>
        <end position="563"/>
    </location>
</feature>
<feature type="compositionally biased region" description="Polar residues" evidence="1">
    <location>
        <begin position="682"/>
        <end position="696"/>
    </location>
</feature>
<dbReference type="PANTHER" id="PTHR47071">
    <property type="entry name" value="PROTEIN TRM32"/>
    <property type="match status" value="1"/>
</dbReference>
<evidence type="ECO:0000259" key="2">
    <source>
        <dbReference type="Pfam" id="PF14309"/>
    </source>
</evidence>
<feature type="compositionally biased region" description="Basic and acidic residues" evidence="1">
    <location>
        <begin position="377"/>
        <end position="390"/>
    </location>
</feature>
<feature type="compositionally biased region" description="Basic residues" evidence="1">
    <location>
        <begin position="153"/>
        <end position="164"/>
    </location>
</feature>
<accession>A0A9R1UW40</accession>
<keyword evidence="4" id="KW-1185">Reference proteome</keyword>
<feature type="compositionally biased region" description="Polar residues" evidence="1">
    <location>
        <begin position="847"/>
        <end position="858"/>
    </location>
</feature>
<feature type="region of interest" description="Disordered" evidence="1">
    <location>
        <begin position="847"/>
        <end position="872"/>
    </location>
</feature>
<organism evidence="3 4">
    <name type="scientific">Lactuca sativa</name>
    <name type="common">Garden lettuce</name>
    <dbReference type="NCBI Taxonomy" id="4236"/>
    <lineage>
        <taxon>Eukaryota</taxon>
        <taxon>Viridiplantae</taxon>
        <taxon>Streptophyta</taxon>
        <taxon>Embryophyta</taxon>
        <taxon>Tracheophyta</taxon>
        <taxon>Spermatophyta</taxon>
        <taxon>Magnoliopsida</taxon>
        <taxon>eudicotyledons</taxon>
        <taxon>Gunneridae</taxon>
        <taxon>Pentapetalae</taxon>
        <taxon>asterids</taxon>
        <taxon>campanulids</taxon>
        <taxon>Asterales</taxon>
        <taxon>Asteraceae</taxon>
        <taxon>Cichorioideae</taxon>
        <taxon>Cichorieae</taxon>
        <taxon>Lactucinae</taxon>
        <taxon>Lactuca</taxon>
    </lineage>
</organism>
<dbReference type="AlphaFoldDB" id="A0A9R1UW40"/>
<feature type="region of interest" description="Disordered" evidence="1">
    <location>
        <begin position="682"/>
        <end position="741"/>
    </location>
</feature>
<proteinExistence type="predicted"/>
<dbReference type="Gramene" id="rna-gnl|WGS:NBSK|LSAT_8X109380_mrna">
    <property type="protein sequence ID" value="cds-PLY74280.1"/>
    <property type="gene ID" value="gene-LSAT_8X109380"/>
</dbReference>
<feature type="region of interest" description="Disordered" evidence="1">
    <location>
        <begin position="299"/>
        <end position="400"/>
    </location>
</feature>
<feature type="compositionally biased region" description="Polar residues" evidence="1">
    <location>
        <begin position="180"/>
        <end position="192"/>
    </location>
</feature>
<feature type="region of interest" description="Disordered" evidence="1">
    <location>
        <begin position="536"/>
        <end position="590"/>
    </location>
</feature>
<evidence type="ECO:0000313" key="4">
    <source>
        <dbReference type="Proteomes" id="UP000235145"/>
    </source>
</evidence>
<feature type="compositionally biased region" description="Polar residues" evidence="1">
    <location>
        <begin position="391"/>
        <end position="400"/>
    </location>
</feature>
<feature type="region of interest" description="Disordered" evidence="1">
    <location>
        <begin position="790"/>
        <end position="809"/>
    </location>
</feature>
<protein>
    <recommendedName>
        <fullName evidence="2">DUF4378 domain-containing protein</fullName>
    </recommendedName>
</protein>
<dbReference type="EMBL" id="NBSK02000008">
    <property type="protein sequence ID" value="KAJ0193913.1"/>
    <property type="molecule type" value="Genomic_DNA"/>
</dbReference>